<feature type="non-terminal residue" evidence="1">
    <location>
        <position position="1"/>
    </location>
</feature>
<dbReference type="PANTHER" id="PTHR11439:SF463">
    <property type="entry name" value="REVERSE TRANSCRIPTASE TY1_COPIA-TYPE DOMAIN-CONTAINING PROTEIN"/>
    <property type="match status" value="1"/>
</dbReference>
<evidence type="ECO:0000313" key="1">
    <source>
        <dbReference type="EMBL" id="MCI17623.1"/>
    </source>
</evidence>
<protein>
    <submittedName>
        <fullName evidence="1">Retrovirus-related pol polyprotein from transposon TNT 1-94</fullName>
    </submittedName>
</protein>
<name>A0A392PZQ1_9FABA</name>
<evidence type="ECO:0000313" key="2">
    <source>
        <dbReference type="Proteomes" id="UP000265520"/>
    </source>
</evidence>
<dbReference type="SUPFAM" id="SSF56672">
    <property type="entry name" value="DNA/RNA polymerases"/>
    <property type="match status" value="1"/>
</dbReference>
<dbReference type="InterPro" id="IPR043502">
    <property type="entry name" value="DNA/RNA_pol_sf"/>
</dbReference>
<dbReference type="AlphaFoldDB" id="A0A392PZQ1"/>
<organism evidence="1 2">
    <name type="scientific">Trifolium medium</name>
    <dbReference type="NCBI Taxonomy" id="97028"/>
    <lineage>
        <taxon>Eukaryota</taxon>
        <taxon>Viridiplantae</taxon>
        <taxon>Streptophyta</taxon>
        <taxon>Embryophyta</taxon>
        <taxon>Tracheophyta</taxon>
        <taxon>Spermatophyta</taxon>
        <taxon>Magnoliopsida</taxon>
        <taxon>eudicotyledons</taxon>
        <taxon>Gunneridae</taxon>
        <taxon>Pentapetalae</taxon>
        <taxon>rosids</taxon>
        <taxon>fabids</taxon>
        <taxon>Fabales</taxon>
        <taxon>Fabaceae</taxon>
        <taxon>Papilionoideae</taxon>
        <taxon>50 kb inversion clade</taxon>
        <taxon>NPAAA clade</taxon>
        <taxon>Hologalegina</taxon>
        <taxon>IRL clade</taxon>
        <taxon>Trifolieae</taxon>
        <taxon>Trifolium</taxon>
    </lineage>
</organism>
<reference evidence="1 2" key="1">
    <citation type="journal article" date="2018" name="Front. Plant Sci.">
        <title>Red Clover (Trifolium pratense) and Zigzag Clover (T. medium) - A Picture of Genomic Similarities and Differences.</title>
        <authorList>
            <person name="Dluhosova J."/>
            <person name="Istvanek J."/>
            <person name="Nedelnik J."/>
            <person name="Repkova J."/>
        </authorList>
    </citation>
    <scope>NUCLEOTIDE SEQUENCE [LARGE SCALE GENOMIC DNA]</scope>
    <source>
        <strain evidence="2">cv. 10/8</strain>
        <tissue evidence="1">Leaf</tissue>
    </source>
</reference>
<accession>A0A392PZQ1</accession>
<comment type="caution">
    <text evidence="1">The sequence shown here is derived from an EMBL/GenBank/DDBJ whole genome shotgun (WGS) entry which is preliminary data.</text>
</comment>
<proteinExistence type="predicted"/>
<dbReference type="Proteomes" id="UP000265520">
    <property type="component" value="Unassembled WGS sequence"/>
</dbReference>
<keyword evidence="2" id="KW-1185">Reference proteome</keyword>
<dbReference type="EMBL" id="LXQA010106291">
    <property type="protein sequence ID" value="MCI17623.1"/>
    <property type="molecule type" value="Genomic_DNA"/>
</dbReference>
<sequence>SKPASTPLDPAIKLHIDDSKPYIDVSQYRRLIGKLLYLTNTRPDISFATQQLSQFLHKPTVTHYNAACRVIRYLKHNPGRGIMFPRNSDLQILGFSDSDWAGCLDTIQKNQLVATVSSLAHLLYHGRLRNRPLCQDHPQRLSTELCQVQHVN</sequence>
<dbReference type="PANTHER" id="PTHR11439">
    <property type="entry name" value="GAG-POL-RELATED RETROTRANSPOSON"/>
    <property type="match status" value="1"/>
</dbReference>